<evidence type="ECO:0000313" key="4">
    <source>
        <dbReference type="RefSeq" id="XP_004697015.1"/>
    </source>
</evidence>
<gene>
    <name evidence="4" type="primary">LOC101639578</name>
</gene>
<sequence>MDAVKNHKETEQTSSYAALDCPAQASQPASATPAIVDKTKKMGETYHLSSQKFCQENKGKKKVSFPHLYEKEREPKLRERKINIPKGTRAASSASCEICLLAVCTQDRCQTTDSRAPSTKESPSGRCHHRRGDPRQKPVGKTSLKVRPTLLKAELEELDKKYKKIEEEFENAERELLNAEQEAPKKHLNFLDTRAATSKKDFELKALRNDLFRKATTVKSLTKELRQAQDVIHKLHQENHNLKEMVKNLKQRTEAGSALLQEELKLFYEFEIEKVRGELNAIKSELKIEKTLQARNNWALELLRTHFTSERPTSALGPNSGNTSSNPTK</sequence>
<feature type="region of interest" description="Disordered" evidence="2">
    <location>
        <begin position="111"/>
        <end position="142"/>
    </location>
</feature>
<feature type="compositionally biased region" description="Polar residues" evidence="2">
    <location>
        <begin position="310"/>
        <end position="329"/>
    </location>
</feature>
<dbReference type="GeneID" id="101639578"/>
<feature type="region of interest" description="Disordered" evidence="2">
    <location>
        <begin position="309"/>
        <end position="329"/>
    </location>
</feature>
<feature type="compositionally biased region" description="Polar residues" evidence="2">
    <location>
        <begin position="111"/>
        <end position="122"/>
    </location>
</feature>
<feature type="compositionally biased region" description="Basic and acidic residues" evidence="2">
    <location>
        <begin position="1"/>
        <end position="11"/>
    </location>
</feature>
<evidence type="ECO:0000256" key="1">
    <source>
        <dbReference type="SAM" id="Coils"/>
    </source>
</evidence>
<protein>
    <submittedName>
        <fullName evidence="4">Coiled-coil domain-containing protein 160-like</fullName>
    </submittedName>
</protein>
<dbReference type="Proteomes" id="UP000694863">
    <property type="component" value="Unplaced"/>
</dbReference>
<dbReference type="RefSeq" id="XP_004697015.1">
    <property type="nucleotide sequence ID" value="XM_004696958.2"/>
</dbReference>
<feature type="coiled-coil region" evidence="1">
    <location>
        <begin position="155"/>
        <end position="182"/>
    </location>
</feature>
<dbReference type="PANTHER" id="PTHR48251:SF1">
    <property type="entry name" value="COILED-COIL DOMAIN-CONTAINING PROTEIN 160"/>
    <property type="match status" value="1"/>
</dbReference>
<feature type="compositionally biased region" description="Low complexity" evidence="2">
    <location>
        <begin position="22"/>
        <end position="34"/>
    </location>
</feature>
<name>A0ABM0ICM6_ECHTE</name>
<feature type="region of interest" description="Disordered" evidence="2">
    <location>
        <begin position="1"/>
        <end position="34"/>
    </location>
</feature>
<keyword evidence="3" id="KW-1185">Reference proteome</keyword>
<organism evidence="3 4">
    <name type="scientific">Echinops telfairi</name>
    <name type="common">Lesser hedgehog tenrec</name>
    <dbReference type="NCBI Taxonomy" id="9371"/>
    <lineage>
        <taxon>Eukaryota</taxon>
        <taxon>Metazoa</taxon>
        <taxon>Chordata</taxon>
        <taxon>Craniata</taxon>
        <taxon>Vertebrata</taxon>
        <taxon>Euteleostomi</taxon>
        <taxon>Mammalia</taxon>
        <taxon>Eutheria</taxon>
        <taxon>Afrotheria</taxon>
        <taxon>Tenrecidae</taxon>
        <taxon>Tenrecinae</taxon>
        <taxon>Echinops</taxon>
    </lineage>
</organism>
<evidence type="ECO:0000256" key="2">
    <source>
        <dbReference type="SAM" id="MobiDB-lite"/>
    </source>
</evidence>
<reference evidence="4" key="1">
    <citation type="submission" date="2025-08" db="UniProtKB">
        <authorList>
            <consortium name="RefSeq"/>
        </authorList>
    </citation>
    <scope>IDENTIFICATION</scope>
</reference>
<dbReference type="PANTHER" id="PTHR48251">
    <property type="entry name" value="COILED-COIL DOMAIN-CONTAINING PROTEIN 160"/>
    <property type="match status" value="1"/>
</dbReference>
<evidence type="ECO:0000313" key="3">
    <source>
        <dbReference type="Proteomes" id="UP000694863"/>
    </source>
</evidence>
<proteinExistence type="predicted"/>
<accession>A0ABM0ICM6</accession>
<keyword evidence="1" id="KW-0175">Coiled coil</keyword>
<feature type="coiled-coil region" evidence="1">
    <location>
        <begin position="218"/>
        <end position="252"/>
    </location>
</feature>